<comment type="caution">
    <text evidence="10">The sequence shown here is derived from an EMBL/GenBank/DDBJ whole genome shotgun (WGS) entry which is preliminary data.</text>
</comment>
<evidence type="ECO:0000256" key="1">
    <source>
        <dbReference type="ARBA" id="ARBA00004117"/>
    </source>
</evidence>
<feature type="domain" description="Flagellar hook-associated protein FlgK helical" evidence="9">
    <location>
        <begin position="99"/>
        <end position="307"/>
    </location>
</feature>
<evidence type="ECO:0000256" key="3">
    <source>
        <dbReference type="ARBA" id="ARBA00009677"/>
    </source>
</evidence>
<evidence type="ECO:0000256" key="4">
    <source>
        <dbReference type="ARBA" id="ARBA00016244"/>
    </source>
</evidence>
<keyword evidence="10" id="KW-0282">Flagellum</keyword>
<dbReference type="PANTHER" id="PTHR30033">
    <property type="entry name" value="FLAGELLAR HOOK-ASSOCIATED PROTEIN 1"/>
    <property type="match status" value="1"/>
</dbReference>
<keyword evidence="6" id="KW-0975">Bacterial flagellum</keyword>
<dbReference type="InterPro" id="IPR010930">
    <property type="entry name" value="Flg_bb/hook_C_dom"/>
</dbReference>
<comment type="subcellular location">
    <subcellularLocation>
        <location evidence="1">Bacterial flagellum basal body</location>
    </subcellularLocation>
    <subcellularLocation>
        <location evidence="2">Secreted</location>
    </subcellularLocation>
</comment>
<dbReference type="InterPro" id="IPR053927">
    <property type="entry name" value="FlgK_helical"/>
</dbReference>
<evidence type="ECO:0000313" key="10">
    <source>
        <dbReference type="EMBL" id="TJZ87942.1"/>
    </source>
</evidence>
<dbReference type="Pfam" id="PF22638">
    <property type="entry name" value="FlgK_D1"/>
    <property type="match status" value="1"/>
</dbReference>
<dbReference type="InterPro" id="IPR002371">
    <property type="entry name" value="FlgK"/>
</dbReference>
<accession>A0A4U0R1Q0</accession>
<dbReference type="Pfam" id="PF06429">
    <property type="entry name" value="Flg_bbr_C"/>
    <property type="match status" value="1"/>
</dbReference>
<gene>
    <name evidence="10" type="primary">flgK</name>
    <name evidence="10" type="ORF">FA740_00360</name>
</gene>
<dbReference type="Pfam" id="PF00460">
    <property type="entry name" value="Flg_bb_rod"/>
    <property type="match status" value="1"/>
</dbReference>
<dbReference type="GO" id="GO:0009425">
    <property type="term" value="C:bacterial-type flagellum basal body"/>
    <property type="evidence" value="ECO:0007669"/>
    <property type="project" value="UniProtKB-SubCell"/>
</dbReference>
<dbReference type="NCBIfam" id="TIGR02492">
    <property type="entry name" value="flgK_ends"/>
    <property type="match status" value="1"/>
</dbReference>
<dbReference type="AlphaFoldDB" id="A0A4U0R1Q0"/>
<keyword evidence="10" id="KW-0966">Cell projection</keyword>
<dbReference type="EMBL" id="SUNH01000001">
    <property type="protein sequence ID" value="TJZ87942.1"/>
    <property type="molecule type" value="Genomic_DNA"/>
</dbReference>
<dbReference type="GO" id="GO:0005198">
    <property type="term" value="F:structural molecule activity"/>
    <property type="evidence" value="ECO:0007669"/>
    <property type="project" value="InterPro"/>
</dbReference>
<evidence type="ECO:0000259" key="8">
    <source>
        <dbReference type="Pfam" id="PF06429"/>
    </source>
</evidence>
<dbReference type="Proteomes" id="UP000306223">
    <property type="component" value="Unassembled WGS sequence"/>
</dbReference>
<dbReference type="InterPro" id="IPR001444">
    <property type="entry name" value="Flag_bb_rod_N"/>
</dbReference>
<dbReference type="OrthoDB" id="7181295at2"/>
<evidence type="ECO:0000313" key="11">
    <source>
        <dbReference type="Proteomes" id="UP000306223"/>
    </source>
</evidence>
<evidence type="ECO:0000256" key="2">
    <source>
        <dbReference type="ARBA" id="ARBA00004613"/>
    </source>
</evidence>
<name>A0A4U0R1Q0_9RHOB</name>
<dbReference type="GO" id="GO:0044780">
    <property type="term" value="P:bacterial-type flagellum assembly"/>
    <property type="evidence" value="ECO:0007669"/>
    <property type="project" value="InterPro"/>
</dbReference>
<keyword evidence="5" id="KW-0964">Secreted</keyword>
<evidence type="ECO:0000256" key="5">
    <source>
        <dbReference type="ARBA" id="ARBA00022525"/>
    </source>
</evidence>
<evidence type="ECO:0000259" key="9">
    <source>
        <dbReference type="Pfam" id="PF22638"/>
    </source>
</evidence>
<protein>
    <recommendedName>
        <fullName evidence="4">Flagellar hook-associated protein 1</fullName>
    </recommendedName>
</protein>
<keyword evidence="11" id="KW-1185">Reference proteome</keyword>
<sequence>MSIAKAISNAMSGLTATARGTEVVASNLSNIMTPGYARREMVVTAQLLGGGVRIDGITRIVNASLLSEARMAASSVGDVSARASFFQGMEKIVGLPGEPQALSTALTDFQAALSAAAARPDDEIRLSQIVSTASALAGRLNAASTAVQAARSTAQQDIASEVATVNAALERVAYLNARITVLDADGKDATPLMDERQQQIDRIARIVPVQEVTREGGKVALFTAEGAVLLDGSVPARLGFQGNAQVTAGQVVGAPLELLTLNGTALSAAQMRLFGGGSLAANFQIRDQLGPQLQSELDDMAFELHQRLADPAVDPTLGAGDAGLFTDAGARADPATLVGLAGRIALNASVDPGQGGQLWRLRSGLQAPNGEPVGQSSVLNALVDALDAQRPAQPGSGFTGNGSLSSRFGSVESRVATRRVEAQADLAVRSSRQSTLSASMMAEGVDSDAEMQRLLQYEQSFAANARVLSAVDEMINQILRI</sequence>
<organism evidence="10 11">
    <name type="scientific">Paracoccus hibiscisoli</name>
    <dbReference type="NCBI Taxonomy" id="2023261"/>
    <lineage>
        <taxon>Bacteria</taxon>
        <taxon>Pseudomonadati</taxon>
        <taxon>Pseudomonadota</taxon>
        <taxon>Alphaproteobacteria</taxon>
        <taxon>Rhodobacterales</taxon>
        <taxon>Paracoccaceae</taxon>
        <taxon>Paracoccus</taxon>
    </lineage>
</organism>
<dbReference type="GO" id="GO:0005576">
    <property type="term" value="C:extracellular region"/>
    <property type="evidence" value="ECO:0007669"/>
    <property type="project" value="UniProtKB-SubCell"/>
</dbReference>
<feature type="domain" description="Flagellar basal body rod protein N-terminal" evidence="7">
    <location>
        <begin position="8"/>
        <end position="36"/>
    </location>
</feature>
<dbReference type="RefSeq" id="WP_136854788.1">
    <property type="nucleotide sequence ID" value="NZ_SUNH01000001.1"/>
</dbReference>
<comment type="similarity">
    <text evidence="3">Belongs to the flagella basal body rod proteins family.</text>
</comment>
<keyword evidence="10" id="KW-0969">Cilium</keyword>
<feature type="domain" description="Flagellar basal-body/hook protein C-terminal" evidence="8">
    <location>
        <begin position="444"/>
        <end position="480"/>
    </location>
</feature>
<dbReference type="PANTHER" id="PTHR30033:SF1">
    <property type="entry name" value="FLAGELLAR HOOK-ASSOCIATED PROTEIN 1"/>
    <property type="match status" value="1"/>
</dbReference>
<reference evidence="10 11" key="1">
    <citation type="submission" date="2019-04" db="EMBL/GenBank/DDBJ databases">
        <authorList>
            <person name="Li J."/>
        </authorList>
    </citation>
    <scope>NUCLEOTIDE SEQUENCE [LARGE SCALE GENOMIC DNA]</scope>
    <source>
        <strain evidence="10 11">CCTCC AB2016182</strain>
    </source>
</reference>
<dbReference type="GO" id="GO:0009424">
    <property type="term" value="C:bacterial-type flagellum hook"/>
    <property type="evidence" value="ECO:0007669"/>
    <property type="project" value="InterPro"/>
</dbReference>
<evidence type="ECO:0000256" key="6">
    <source>
        <dbReference type="ARBA" id="ARBA00023143"/>
    </source>
</evidence>
<proteinExistence type="inferred from homology"/>
<evidence type="ECO:0000259" key="7">
    <source>
        <dbReference type="Pfam" id="PF00460"/>
    </source>
</evidence>